<name>A0AAD5V4K1_9APHY</name>
<proteinExistence type="predicted"/>
<dbReference type="Proteomes" id="UP001212997">
    <property type="component" value="Unassembled WGS sequence"/>
</dbReference>
<evidence type="ECO:0000313" key="3">
    <source>
        <dbReference type="Proteomes" id="UP001212997"/>
    </source>
</evidence>
<sequence>MASTLRITKSGATILLDNQAAIRAIKNCPAKVLTTPRQALPHKHGAPQGKVQNLTSTSRDASVNEKADGKAKGAAEDEGILSPHQLCL</sequence>
<feature type="compositionally biased region" description="Basic and acidic residues" evidence="1">
    <location>
        <begin position="62"/>
        <end position="75"/>
    </location>
</feature>
<evidence type="ECO:0000256" key="1">
    <source>
        <dbReference type="SAM" id="MobiDB-lite"/>
    </source>
</evidence>
<feature type="region of interest" description="Disordered" evidence="1">
    <location>
        <begin position="39"/>
        <end position="88"/>
    </location>
</feature>
<feature type="compositionally biased region" description="Polar residues" evidence="1">
    <location>
        <begin position="50"/>
        <end position="61"/>
    </location>
</feature>
<gene>
    <name evidence="2" type="ORF">NLI96_g4601</name>
</gene>
<dbReference type="EMBL" id="JANAWD010000137">
    <property type="protein sequence ID" value="KAJ3485925.1"/>
    <property type="molecule type" value="Genomic_DNA"/>
</dbReference>
<organism evidence="2 3">
    <name type="scientific">Meripilus lineatus</name>
    <dbReference type="NCBI Taxonomy" id="2056292"/>
    <lineage>
        <taxon>Eukaryota</taxon>
        <taxon>Fungi</taxon>
        <taxon>Dikarya</taxon>
        <taxon>Basidiomycota</taxon>
        <taxon>Agaricomycotina</taxon>
        <taxon>Agaricomycetes</taxon>
        <taxon>Polyporales</taxon>
        <taxon>Meripilaceae</taxon>
        <taxon>Meripilus</taxon>
    </lineage>
</organism>
<dbReference type="AlphaFoldDB" id="A0AAD5V4K1"/>
<keyword evidence="3" id="KW-1185">Reference proteome</keyword>
<reference evidence="2" key="1">
    <citation type="submission" date="2022-07" db="EMBL/GenBank/DDBJ databases">
        <title>Genome Sequence of Physisporinus lineatus.</title>
        <authorList>
            <person name="Buettner E."/>
        </authorList>
    </citation>
    <scope>NUCLEOTIDE SEQUENCE</scope>
    <source>
        <strain evidence="2">VT162</strain>
    </source>
</reference>
<evidence type="ECO:0000313" key="2">
    <source>
        <dbReference type="EMBL" id="KAJ3485925.1"/>
    </source>
</evidence>
<accession>A0AAD5V4K1</accession>
<protein>
    <submittedName>
        <fullName evidence="2">Uncharacterized protein</fullName>
    </submittedName>
</protein>
<comment type="caution">
    <text evidence="2">The sequence shown here is derived from an EMBL/GenBank/DDBJ whole genome shotgun (WGS) entry which is preliminary data.</text>
</comment>